<evidence type="ECO:0000256" key="5">
    <source>
        <dbReference type="ARBA" id="ARBA00023136"/>
    </source>
</evidence>
<feature type="transmembrane region" description="Helical" evidence="6">
    <location>
        <begin position="139"/>
        <end position="161"/>
    </location>
</feature>
<feature type="transmembrane region" description="Helical" evidence="6">
    <location>
        <begin position="103"/>
        <end position="127"/>
    </location>
</feature>
<keyword evidence="5 6" id="KW-0472">Membrane</keyword>
<evidence type="ECO:0000256" key="3">
    <source>
        <dbReference type="ARBA" id="ARBA00022692"/>
    </source>
</evidence>
<dbReference type="RefSeq" id="WP_097012841.1">
    <property type="nucleotide sequence ID" value="NZ_LT907975.1"/>
</dbReference>
<evidence type="ECO:0000313" key="9">
    <source>
        <dbReference type="Proteomes" id="UP000219215"/>
    </source>
</evidence>
<keyword evidence="4 6" id="KW-1133">Transmembrane helix</keyword>
<feature type="transmembrane region" description="Helical" evidence="6">
    <location>
        <begin position="57"/>
        <end position="73"/>
    </location>
</feature>
<keyword evidence="9" id="KW-1185">Reference proteome</keyword>
<dbReference type="Proteomes" id="UP000219215">
    <property type="component" value="Chromosome DPRO"/>
</dbReference>
<organism evidence="8 9">
    <name type="scientific">Pseudodesulfovibrio profundus</name>
    <dbReference type="NCBI Taxonomy" id="57320"/>
    <lineage>
        <taxon>Bacteria</taxon>
        <taxon>Pseudomonadati</taxon>
        <taxon>Thermodesulfobacteriota</taxon>
        <taxon>Desulfovibrionia</taxon>
        <taxon>Desulfovibrionales</taxon>
        <taxon>Desulfovibrionaceae</taxon>
    </lineage>
</organism>
<dbReference type="PANTHER" id="PTHR47371:SF3">
    <property type="entry name" value="PHOSPHOGLYCEROL TRANSFERASE I"/>
    <property type="match status" value="1"/>
</dbReference>
<dbReference type="Gene3D" id="3.40.720.10">
    <property type="entry name" value="Alkaline Phosphatase, subunit A"/>
    <property type="match status" value="1"/>
</dbReference>
<dbReference type="KEGG" id="pprf:DPRO_3152"/>
<dbReference type="InterPro" id="IPR050448">
    <property type="entry name" value="OpgB/LTA_synthase_biosynth"/>
</dbReference>
<protein>
    <recommendedName>
        <fullName evidence="7">Sulfatase N-terminal domain-containing protein</fullName>
    </recommendedName>
</protein>
<proteinExistence type="predicted"/>
<evidence type="ECO:0000256" key="2">
    <source>
        <dbReference type="ARBA" id="ARBA00022475"/>
    </source>
</evidence>
<feature type="domain" description="Sulfatase N-terminal" evidence="7">
    <location>
        <begin position="237"/>
        <end position="491"/>
    </location>
</feature>
<dbReference type="InterPro" id="IPR017850">
    <property type="entry name" value="Alkaline_phosphatase_core_sf"/>
</dbReference>
<keyword evidence="2" id="KW-1003">Cell membrane</keyword>
<sequence>MLAVLFPYIVVVGVSLWLNRLDVKQCRARFDLIVDGTPLMLVSVLYSVMVVSTGRPLFSGVLVLGGALLLFAVNRLKLSQFKEPLVFVDFGLFAQMIRHPRFYFPYIFPLPVVGTVAFLIAVMALLYWLQPPLTPEFQWLPRIMFAFVLLPVVFALCCYSGGGKELVHRMLARRKPTFDPNTDFENLGLTGSLLVHSLAHIHREGKDGKSGPMLSDGPSPHCVWSEDALAPISEPKPHVVLVQAESFFDIRRIDDTIDKSIFANYDRLSKQGLSGQMEVAAHGAYTMRTEFSVLTGIPNNKLGTDCMNPYLMAAQRPVWSLAHHYKSQGYRCICVHPYDLKFFRRDKVMPNLGFDELHGEGVLERAKRYGPYVSDEAVAEHVISLLDNAIEPLFIFAITVEAHGPWEDGRFDGICEVPGKGRLAEEGEGPLSMYLRHLSSADEMLEMMGRHLSKLTVCRIGFYGDHIGSIPNGKCGRVDTDYIVWGSGLAEGSRQKIKCEEMGELLLSKGRM</sequence>
<feature type="transmembrane region" description="Helical" evidence="6">
    <location>
        <begin position="6"/>
        <end position="23"/>
    </location>
</feature>
<accession>A0A2C8FDU4</accession>
<evidence type="ECO:0000259" key="7">
    <source>
        <dbReference type="Pfam" id="PF00884"/>
    </source>
</evidence>
<reference evidence="9" key="1">
    <citation type="submission" date="2017-09" db="EMBL/GenBank/DDBJ databases">
        <authorList>
            <person name="Regsiter A."/>
            <person name="William W."/>
        </authorList>
    </citation>
    <scope>NUCLEOTIDE SEQUENCE [LARGE SCALE GENOMIC DNA]</scope>
    <source>
        <strain evidence="9">500-1</strain>
    </source>
</reference>
<name>A0A2C8FDU4_9BACT</name>
<keyword evidence="3 6" id="KW-0812">Transmembrane</keyword>
<evidence type="ECO:0000256" key="1">
    <source>
        <dbReference type="ARBA" id="ARBA00004651"/>
    </source>
</evidence>
<dbReference type="PANTHER" id="PTHR47371">
    <property type="entry name" value="LIPOTEICHOIC ACID SYNTHASE"/>
    <property type="match status" value="1"/>
</dbReference>
<dbReference type="EMBL" id="LT907975">
    <property type="protein sequence ID" value="SOB60064.1"/>
    <property type="molecule type" value="Genomic_DNA"/>
</dbReference>
<dbReference type="InterPro" id="IPR000917">
    <property type="entry name" value="Sulfatase_N"/>
</dbReference>
<dbReference type="OrthoDB" id="5363296at2"/>
<feature type="transmembrane region" description="Helical" evidence="6">
    <location>
        <begin position="30"/>
        <end position="51"/>
    </location>
</feature>
<gene>
    <name evidence="8" type="ORF">DPRO_3152</name>
</gene>
<comment type="subcellular location">
    <subcellularLocation>
        <location evidence="1">Cell membrane</location>
        <topology evidence="1">Multi-pass membrane protein</topology>
    </subcellularLocation>
</comment>
<evidence type="ECO:0000256" key="6">
    <source>
        <dbReference type="SAM" id="Phobius"/>
    </source>
</evidence>
<dbReference type="SUPFAM" id="SSF53649">
    <property type="entry name" value="Alkaline phosphatase-like"/>
    <property type="match status" value="1"/>
</dbReference>
<dbReference type="AlphaFoldDB" id="A0A2C8FDU4"/>
<dbReference type="Pfam" id="PF00884">
    <property type="entry name" value="Sulfatase"/>
    <property type="match status" value="1"/>
</dbReference>
<dbReference type="GO" id="GO:0005886">
    <property type="term" value="C:plasma membrane"/>
    <property type="evidence" value="ECO:0007669"/>
    <property type="project" value="UniProtKB-SubCell"/>
</dbReference>
<evidence type="ECO:0000256" key="4">
    <source>
        <dbReference type="ARBA" id="ARBA00022989"/>
    </source>
</evidence>
<evidence type="ECO:0000313" key="8">
    <source>
        <dbReference type="EMBL" id="SOB60064.1"/>
    </source>
</evidence>
<dbReference type="CDD" id="cd16015">
    <property type="entry name" value="LTA_synthase"/>
    <property type="match status" value="1"/>
</dbReference>